<proteinExistence type="predicted"/>
<gene>
    <name evidence="1" type="ORF">MNB_SV-9-1395</name>
</gene>
<organism evidence="1">
    <name type="scientific">hydrothermal vent metagenome</name>
    <dbReference type="NCBI Taxonomy" id="652676"/>
    <lineage>
        <taxon>unclassified sequences</taxon>
        <taxon>metagenomes</taxon>
        <taxon>ecological metagenomes</taxon>
    </lineage>
</organism>
<sequence>MSNRDSFLDILLSDTTLKEYQKIILTHDKAFFEMAKHKFDYVEKDKWKYFEMYVDSEGEFEKPYLKTNQTYHEKAIEYFKKREYEIASNYLRKEVEKQLYDYLGLKTLDGTLDTAKIKDNYKKLDNSFAPLIIALKGFDNCENIPDNQKVEKCIIFAKKVKKALISLQNIFQEDNFHNIDGIKDRILNPQSHDDTSKPLYKKELEDAIALIEDFNITLGGEN</sequence>
<evidence type="ECO:0000313" key="1">
    <source>
        <dbReference type="EMBL" id="SFV52156.1"/>
    </source>
</evidence>
<reference evidence="1" key="1">
    <citation type="submission" date="2016-10" db="EMBL/GenBank/DDBJ databases">
        <authorList>
            <person name="de Groot N.N."/>
        </authorList>
    </citation>
    <scope>NUCLEOTIDE SEQUENCE</scope>
</reference>
<protein>
    <submittedName>
        <fullName evidence="1">Uncharacterized protein</fullName>
    </submittedName>
</protein>
<accession>A0A1W1BF22</accession>
<dbReference type="EMBL" id="FPHG01000015">
    <property type="protein sequence ID" value="SFV52156.1"/>
    <property type="molecule type" value="Genomic_DNA"/>
</dbReference>
<name>A0A1W1BF22_9ZZZZ</name>
<dbReference type="AlphaFoldDB" id="A0A1W1BF22"/>